<dbReference type="EMBL" id="CP025628">
    <property type="protein sequence ID" value="AWD32728.1"/>
    <property type="molecule type" value="Genomic_DNA"/>
</dbReference>
<dbReference type="NCBIfam" id="TIGR00413">
    <property type="entry name" value="rlpA"/>
    <property type="match status" value="1"/>
</dbReference>
<evidence type="ECO:0000256" key="5">
    <source>
        <dbReference type="RuleBase" id="RU003495"/>
    </source>
</evidence>
<dbReference type="InterPro" id="IPR009009">
    <property type="entry name" value="RlpA-like_DPBB"/>
</dbReference>
<dbReference type="SUPFAM" id="SSF50685">
    <property type="entry name" value="Barwin-like endoglucanases"/>
    <property type="match status" value="1"/>
</dbReference>
<comment type="function">
    <text evidence="4">Lytic transglycosylase with a strong preference for naked glycan strands that lack stem peptides.</text>
</comment>
<evidence type="ECO:0000256" key="1">
    <source>
        <dbReference type="ARBA" id="ARBA00022729"/>
    </source>
</evidence>
<dbReference type="PANTHER" id="PTHR34183:SF1">
    <property type="entry name" value="ENDOLYTIC PEPTIDOGLYCAN TRANSGLYCOSYLASE RLPA"/>
    <property type="match status" value="1"/>
</dbReference>
<dbReference type="PANTHER" id="PTHR34183">
    <property type="entry name" value="ENDOLYTIC PEPTIDOGLYCAN TRANSGLYCOSYLASE RLPA"/>
    <property type="match status" value="1"/>
</dbReference>
<dbReference type="GO" id="GO:0071555">
    <property type="term" value="P:cell wall organization"/>
    <property type="evidence" value="ECO:0007669"/>
    <property type="project" value="UniProtKB-KW"/>
</dbReference>
<keyword evidence="1" id="KW-0732">Signal</keyword>
<dbReference type="OrthoDB" id="9779128at2"/>
<dbReference type="KEGG" id="kso:CKSOR_00627"/>
<gene>
    <name evidence="4 8" type="primary">rlpA</name>
    <name evidence="8" type="ORF">CKSOR_00627</name>
</gene>
<feature type="coiled-coil region" evidence="6">
    <location>
        <begin position="199"/>
        <end position="226"/>
    </location>
</feature>
<dbReference type="EC" id="4.2.2.-" evidence="4"/>
<reference evidence="8 9" key="1">
    <citation type="journal article" date="2018" name="Parasitology">
        <title>The reduced genome of Candidatus Kinetoplastibacterium sorsogonicusi, the endosymbiont of Kentomonas sorsogonicus (Trypanosomatidae): loss of the haem-synthesis pathway.</title>
        <authorList>
            <person name="Silva F.M."/>
            <person name="Kostygov A.Y."/>
            <person name="Spodareva V.V."/>
            <person name="Butenko A."/>
            <person name="Tossou R."/>
            <person name="Lukes J."/>
            <person name="Yurchenko V."/>
            <person name="Alves J.M.P."/>
        </authorList>
    </citation>
    <scope>NUCLEOTIDE SEQUENCE [LARGE SCALE GENOMIC DNA]</scope>
    <source>
        <strain evidence="8 9">MF-08</strain>
    </source>
</reference>
<sequence>MNKVIFIYKLIFLFLTFNIITQNVYASNYKSVQIEHKNLTSIKNAIPIAEPLSKGCNRPYKIKGKKYVPDISDNPYKNIGMASWYGPKFHGRKTSNGEIYDMYAMTAAHKTLPIPCYVKVTNINNNKHIIVRINDRGPFYKDRIIDLSYTAAYKLDLIEKGVGKVLIEKINTKNCNLQQNNKSIKNNLYFLQIGAFKMKENAINCKMQLETKLKNLSSKNINVENSDQCFRVKIGPYNDKEIAISDMNNIKNQLGISTHILKE</sequence>
<keyword evidence="6" id="KW-0175">Coiled coil</keyword>
<dbReference type="InterPro" id="IPR036680">
    <property type="entry name" value="SPOR-like_sf"/>
</dbReference>
<dbReference type="Proteomes" id="UP000266796">
    <property type="component" value="Chromosome"/>
</dbReference>
<dbReference type="InterPro" id="IPR034718">
    <property type="entry name" value="RlpA"/>
</dbReference>
<dbReference type="GO" id="GO:0000270">
    <property type="term" value="P:peptidoglycan metabolic process"/>
    <property type="evidence" value="ECO:0007669"/>
    <property type="project" value="UniProtKB-UniRule"/>
</dbReference>
<dbReference type="HAMAP" id="MF_02071">
    <property type="entry name" value="RlpA"/>
    <property type="match status" value="1"/>
</dbReference>
<dbReference type="Gene3D" id="3.30.70.1070">
    <property type="entry name" value="Sporulation related repeat"/>
    <property type="match status" value="1"/>
</dbReference>
<dbReference type="RefSeq" id="WP_108674122.1">
    <property type="nucleotide sequence ID" value="NZ_CP025628.1"/>
</dbReference>
<dbReference type="FunFam" id="2.40.40.10:FF:000003">
    <property type="entry name" value="Endolytic peptidoglycan transglycosylase RlpA"/>
    <property type="match status" value="1"/>
</dbReference>
<organism evidence="8 9">
    <name type="scientific">Candidatus Kinetoplastidibacterium kentomonadis</name>
    <dbReference type="NCBI Taxonomy" id="1576550"/>
    <lineage>
        <taxon>Bacteria</taxon>
        <taxon>Pseudomonadati</taxon>
        <taxon>Pseudomonadota</taxon>
        <taxon>Betaproteobacteria</taxon>
        <taxon>Candidatus Kinetoplastidibacterium</taxon>
    </lineage>
</organism>
<dbReference type="GO" id="GO:0008932">
    <property type="term" value="F:lytic endotransglycosylase activity"/>
    <property type="evidence" value="ECO:0007669"/>
    <property type="project" value="UniProtKB-UniRule"/>
</dbReference>
<dbReference type="InterPro" id="IPR012997">
    <property type="entry name" value="RplA"/>
</dbReference>
<evidence type="ECO:0000256" key="6">
    <source>
        <dbReference type="SAM" id="Coils"/>
    </source>
</evidence>
<evidence type="ECO:0000259" key="7">
    <source>
        <dbReference type="PROSITE" id="PS51724"/>
    </source>
</evidence>
<feature type="domain" description="SPOR" evidence="7">
    <location>
        <begin position="183"/>
        <end position="263"/>
    </location>
</feature>
<keyword evidence="2 4" id="KW-0456">Lyase</keyword>
<comment type="similarity">
    <text evidence="4 5">Belongs to the RlpA family.</text>
</comment>
<dbReference type="Gene3D" id="2.40.40.10">
    <property type="entry name" value="RlpA-like domain"/>
    <property type="match status" value="1"/>
</dbReference>
<evidence type="ECO:0000313" key="8">
    <source>
        <dbReference type="EMBL" id="AWD32728.1"/>
    </source>
</evidence>
<dbReference type="SUPFAM" id="SSF110997">
    <property type="entry name" value="Sporulation related repeat"/>
    <property type="match status" value="1"/>
</dbReference>
<proteinExistence type="inferred from homology"/>
<dbReference type="CDD" id="cd22268">
    <property type="entry name" value="DPBB_RlpA-like"/>
    <property type="match status" value="1"/>
</dbReference>
<dbReference type="Pfam" id="PF03330">
    <property type="entry name" value="DPBB_1"/>
    <property type="match status" value="1"/>
</dbReference>
<dbReference type="InterPro" id="IPR007730">
    <property type="entry name" value="SPOR-like_dom"/>
</dbReference>
<dbReference type="PROSITE" id="PS51724">
    <property type="entry name" value="SPOR"/>
    <property type="match status" value="1"/>
</dbReference>
<dbReference type="GO" id="GO:0042834">
    <property type="term" value="F:peptidoglycan binding"/>
    <property type="evidence" value="ECO:0007669"/>
    <property type="project" value="InterPro"/>
</dbReference>
<name>A0A3S7JAM6_9PROT</name>
<keyword evidence="9" id="KW-1185">Reference proteome</keyword>
<evidence type="ECO:0000256" key="2">
    <source>
        <dbReference type="ARBA" id="ARBA00023239"/>
    </source>
</evidence>
<protein>
    <recommendedName>
        <fullName evidence="4">Endolytic peptidoglycan transglycosylase RlpA</fullName>
        <ecNumber evidence="4">4.2.2.-</ecNumber>
    </recommendedName>
</protein>
<dbReference type="AlphaFoldDB" id="A0A3S7JAM6"/>
<accession>A0A3S7JAM6</accession>
<dbReference type="Pfam" id="PF05036">
    <property type="entry name" value="SPOR"/>
    <property type="match status" value="1"/>
</dbReference>
<dbReference type="InterPro" id="IPR036908">
    <property type="entry name" value="RlpA-like_sf"/>
</dbReference>
<keyword evidence="3 4" id="KW-0961">Cell wall biogenesis/degradation</keyword>
<evidence type="ECO:0000313" key="9">
    <source>
        <dbReference type="Proteomes" id="UP000266796"/>
    </source>
</evidence>
<evidence type="ECO:0000256" key="4">
    <source>
        <dbReference type="HAMAP-Rule" id="MF_02071"/>
    </source>
</evidence>
<evidence type="ECO:0000256" key="3">
    <source>
        <dbReference type="ARBA" id="ARBA00023316"/>
    </source>
</evidence>